<sequence>MPALAPSAFVEATDKVILFDGVCKLCHGWSRFIIHFDKAKQFKLATVQSAAGAAIMDHYQLQPSANAKDTFDTMYYIQGGRVYEKSSAFLQIMATMPYPWRLTSIFKVIPTRFRDGVYDFIASNRYKIFGKYPQCVMPTPDHEQRFLSFEKD</sequence>
<evidence type="ECO:0000313" key="1">
    <source>
        <dbReference type="EMBL" id="POP53724.1"/>
    </source>
</evidence>
<dbReference type="PANTHER" id="PTHR33639:SF2">
    <property type="entry name" value="DUF393 DOMAIN-CONTAINING PROTEIN"/>
    <property type="match status" value="1"/>
</dbReference>
<dbReference type="OrthoDB" id="9785438at2"/>
<dbReference type="Proteomes" id="UP000237222">
    <property type="component" value="Unassembled WGS sequence"/>
</dbReference>
<evidence type="ECO:0000313" key="2">
    <source>
        <dbReference type="Proteomes" id="UP000237222"/>
    </source>
</evidence>
<organism evidence="1 2">
    <name type="scientific">Zhongshania marina</name>
    <dbReference type="NCBI Taxonomy" id="2304603"/>
    <lineage>
        <taxon>Bacteria</taxon>
        <taxon>Pseudomonadati</taxon>
        <taxon>Pseudomonadota</taxon>
        <taxon>Gammaproteobacteria</taxon>
        <taxon>Cellvibrionales</taxon>
        <taxon>Spongiibacteraceae</taxon>
        <taxon>Zhongshania</taxon>
    </lineage>
</organism>
<comment type="caution">
    <text evidence="1">The sequence shown here is derived from an EMBL/GenBank/DDBJ whole genome shotgun (WGS) entry which is preliminary data.</text>
</comment>
<dbReference type="PANTHER" id="PTHR33639">
    <property type="entry name" value="THIOL-DISULFIDE OXIDOREDUCTASE DCC"/>
    <property type="match status" value="1"/>
</dbReference>
<gene>
    <name evidence="1" type="ORF">C0068_05490</name>
</gene>
<accession>A0A2S4HI99</accession>
<dbReference type="Pfam" id="PF04134">
    <property type="entry name" value="DCC1-like"/>
    <property type="match status" value="1"/>
</dbReference>
<reference evidence="1" key="1">
    <citation type="submission" date="2018-01" db="EMBL/GenBank/DDBJ databases">
        <authorList>
            <person name="Yu X.-D."/>
        </authorList>
    </citation>
    <scope>NUCLEOTIDE SEQUENCE</scope>
    <source>
        <strain evidence="1">ZX-21</strain>
    </source>
</reference>
<dbReference type="GO" id="GO:0015035">
    <property type="term" value="F:protein-disulfide reductase activity"/>
    <property type="evidence" value="ECO:0007669"/>
    <property type="project" value="InterPro"/>
</dbReference>
<name>A0A2S4HI99_9GAMM</name>
<dbReference type="InterPro" id="IPR052927">
    <property type="entry name" value="DCC_oxidoreductase"/>
</dbReference>
<proteinExistence type="predicted"/>
<dbReference type="RefSeq" id="WP_103683484.1">
    <property type="nucleotide sequence ID" value="NZ_PQGG01000012.1"/>
</dbReference>
<protein>
    <submittedName>
        <fullName evidence="1">Thiol-disulfide oxidoreductase</fullName>
    </submittedName>
</protein>
<dbReference type="EMBL" id="PQGG01000012">
    <property type="protein sequence ID" value="POP53724.1"/>
    <property type="molecule type" value="Genomic_DNA"/>
</dbReference>
<dbReference type="InterPro" id="IPR007263">
    <property type="entry name" value="DCC1-like"/>
</dbReference>
<dbReference type="AlphaFoldDB" id="A0A2S4HI99"/>